<dbReference type="SUPFAM" id="SSF47781">
    <property type="entry name" value="RuvA domain 2-like"/>
    <property type="match status" value="1"/>
</dbReference>
<protein>
    <submittedName>
        <fullName evidence="8">DNA replication and repair protein RadC</fullName>
    </submittedName>
</protein>
<dbReference type="InterPro" id="IPR037518">
    <property type="entry name" value="MPN"/>
</dbReference>
<dbReference type="AlphaFoldDB" id="A0A1K2HF31"/>
<evidence type="ECO:0000256" key="6">
    <source>
        <dbReference type="RuleBase" id="RU003797"/>
    </source>
</evidence>
<feature type="domain" description="MPN" evidence="7">
    <location>
        <begin position="102"/>
        <end position="224"/>
    </location>
</feature>
<dbReference type="GO" id="GO:0046872">
    <property type="term" value="F:metal ion binding"/>
    <property type="evidence" value="ECO:0007669"/>
    <property type="project" value="UniProtKB-KW"/>
</dbReference>
<evidence type="ECO:0000313" key="9">
    <source>
        <dbReference type="Proteomes" id="UP000186513"/>
    </source>
</evidence>
<dbReference type="Proteomes" id="UP000186513">
    <property type="component" value="Unassembled WGS sequence"/>
</dbReference>
<dbReference type="RefSeq" id="WP_072427993.1">
    <property type="nucleotide sequence ID" value="NZ_FPKR01000005.1"/>
</dbReference>
<comment type="similarity">
    <text evidence="6">Belongs to the UPF0758 family.</text>
</comment>
<accession>A0A1K2HF31</accession>
<evidence type="ECO:0000256" key="2">
    <source>
        <dbReference type="ARBA" id="ARBA00022723"/>
    </source>
</evidence>
<dbReference type="InterPro" id="IPR001405">
    <property type="entry name" value="UPF0758"/>
</dbReference>
<evidence type="ECO:0000256" key="4">
    <source>
        <dbReference type="ARBA" id="ARBA00022833"/>
    </source>
</evidence>
<keyword evidence="9" id="KW-1185">Reference proteome</keyword>
<reference evidence="8 9" key="1">
    <citation type="submission" date="2016-11" db="EMBL/GenBank/DDBJ databases">
        <authorList>
            <person name="Jaros S."/>
            <person name="Januszkiewicz K."/>
            <person name="Wedrychowicz H."/>
        </authorList>
    </citation>
    <scope>NUCLEOTIDE SEQUENCE [LARGE SCALE GENOMIC DNA]</scope>
    <source>
        <strain evidence="8 9">DSM 18899</strain>
    </source>
</reference>
<dbReference type="SUPFAM" id="SSF102712">
    <property type="entry name" value="JAB1/MPN domain"/>
    <property type="match status" value="1"/>
</dbReference>
<dbReference type="InterPro" id="IPR046778">
    <property type="entry name" value="UPF0758_N"/>
</dbReference>
<dbReference type="NCBIfam" id="NF000642">
    <property type="entry name" value="PRK00024.1"/>
    <property type="match status" value="1"/>
</dbReference>
<organism evidence="8 9">
    <name type="scientific">Chitinimonas taiwanensis DSM 18899</name>
    <dbReference type="NCBI Taxonomy" id="1121279"/>
    <lineage>
        <taxon>Bacteria</taxon>
        <taxon>Pseudomonadati</taxon>
        <taxon>Pseudomonadota</taxon>
        <taxon>Betaproteobacteria</taxon>
        <taxon>Neisseriales</taxon>
        <taxon>Chitinibacteraceae</taxon>
        <taxon>Chitinimonas</taxon>
    </lineage>
</organism>
<evidence type="ECO:0000256" key="5">
    <source>
        <dbReference type="ARBA" id="ARBA00023049"/>
    </source>
</evidence>
<dbReference type="Gene3D" id="1.10.150.20">
    <property type="entry name" value="5' to 3' exonuclease, C-terminal subdomain"/>
    <property type="match status" value="1"/>
</dbReference>
<dbReference type="CDD" id="cd08071">
    <property type="entry name" value="MPN_DUF2466"/>
    <property type="match status" value="1"/>
</dbReference>
<keyword evidence="5" id="KW-0482">Metalloprotease</keyword>
<proteinExistence type="inferred from homology"/>
<evidence type="ECO:0000313" key="8">
    <source>
        <dbReference type="EMBL" id="SFZ75129.1"/>
    </source>
</evidence>
<dbReference type="NCBIfam" id="TIGR00608">
    <property type="entry name" value="radc"/>
    <property type="match status" value="1"/>
</dbReference>
<dbReference type="PROSITE" id="PS01302">
    <property type="entry name" value="UPF0758"/>
    <property type="match status" value="1"/>
</dbReference>
<dbReference type="InterPro" id="IPR020891">
    <property type="entry name" value="UPF0758_CS"/>
</dbReference>
<evidence type="ECO:0000256" key="1">
    <source>
        <dbReference type="ARBA" id="ARBA00022670"/>
    </source>
</evidence>
<dbReference type="PANTHER" id="PTHR30471">
    <property type="entry name" value="DNA REPAIR PROTEIN RADC"/>
    <property type="match status" value="1"/>
</dbReference>
<gene>
    <name evidence="8" type="ORF">SAMN02745887_01467</name>
</gene>
<dbReference type="GO" id="GO:0006508">
    <property type="term" value="P:proteolysis"/>
    <property type="evidence" value="ECO:0007669"/>
    <property type="project" value="UniProtKB-KW"/>
</dbReference>
<keyword evidence="3" id="KW-0378">Hydrolase</keyword>
<evidence type="ECO:0000259" key="7">
    <source>
        <dbReference type="PROSITE" id="PS50249"/>
    </source>
</evidence>
<sequence>MPITDWPADERPREKLLRRGAASLSDAELLAIFLRVGLPGKSAVDLARELLQRFGSLTQLFSASQDTLTEVVGMGEAKFAQLQAVLEMSRRALQEELSQPRTLNRPAAVRDYLRLWLGGETRETFGVLFLNKQHRLLAAEVLFRGTLDQAAVHPRELAKRALALNAAALIVAHNHPSGLAEPSAADISLTEQLGRALQLIEVQLLDHFVVTPAEAISLAERGLIGAHNN</sequence>
<dbReference type="Pfam" id="PF20582">
    <property type="entry name" value="UPF0758_N"/>
    <property type="match status" value="1"/>
</dbReference>
<dbReference type="InterPro" id="IPR010994">
    <property type="entry name" value="RuvA_2-like"/>
</dbReference>
<dbReference type="Pfam" id="PF04002">
    <property type="entry name" value="RadC"/>
    <property type="match status" value="1"/>
</dbReference>
<keyword evidence="2" id="KW-0479">Metal-binding</keyword>
<dbReference type="Gene3D" id="3.40.140.10">
    <property type="entry name" value="Cytidine Deaminase, domain 2"/>
    <property type="match status" value="1"/>
</dbReference>
<dbReference type="EMBL" id="FPKR01000005">
    <property type="protein sequence ID" value="SFZ75129.1"/>
    <property type="molecule type" value="Genomic_DNA"/>
</dbReference>
<dbReference type="PANTHER" id="PTHR30471:SF3">
    <property type="entry name" value="UPF0758 PROTEIN YEES-RELATED"/>
    <property type="match status" value="1"/>
</dbReference>
<dbReference type="STRING" id="1121279.SAMN02745887_01467"/>
<dbReference type="OrthoDB" id="9804482at2"/>
<keyword evidence="1" id="KW-0645">Protease</keyword>
<keyword evidence="4" id="KW-0862">Zinc</keyword>
<dbReference type="PROSITE" id="PS50249">
    <property type="entry name" value="MPN"/>
    <property type="match status" value="1"/>
</dbReference>
<dbReference type="InterPro" id="IPR025657">
    <property type="entry name" value="RadC_JAB"/>
</dbReference>
<evidence type="ECO:0000256" key="3">
    <source>
        <dbReference type="ARBA" id="ARBA00022801"/>
    </source>
</evidence>
<name>A0A1K2HF31_9NEIS</name>
<dbReference type="GO" id="GO:0008237">
    <property type="term" value="F:metallopeptidase activity"/>
    <property type="evidence" value="ECO:0007669"/>
    <property type="project" value="UniProtKB-KW"/>
</dbReference>